<protein>
    <recommendedName>
        <fullName evidence="3">Serine hydrolase domain-containing protein</fullName>
    </recommendedName>
</protein>
<sequence>MQLGRQYRSYNTLYICLVTPNRYLQSRACAIRNDMSTGSSGRSIRILMLHGYAQSGRCFEIKTKPLIKRLIKTLSGHYNTHEDNIRLVFPDAPIRLNGCDATAVEGDAADSGIYGWTPLYGTDEGVQYEGLDRSLSDLSSITKIQGPFQGVVGFSQGAALAAIFTSWCEMDFTLGRRRALQDMGKNLDPAVTRLLSVPPQGPLDFAILCSGFRADMQFYHGFYDPPLSTPSIHVLGELDTMIPRLRSLELLKSCQDALLVDHQGVHYVPRDTTVVEKIGQKLLMLLWLKSPLPSPGGYDNDGTEAAVLLPHFSKPMTLKLPLHHCSATYESASATSSPTSSENGSNISRASSQCSRRRRLRIVRRYRLSSSSWT</sequence>
<evidence type="ECO:0000259" key="3">
    <source>
        <dbReference type="Pfam" id="PF03959"/>
    </source>
</evidence>
<evidence type="ECO:0000313" key="5">
    <source>
        <dbReference type="Proteomes" id="UP000053599"/>
    </source>
</evidence>
<feature type="domain" description="Serine hydrolase" evidence="3">
    <location>
        <begin position="43"/>
        <end position="277"/>
    </location>
</feature>
<feature type="compositionally biased region" description="Low complexity" evidence="2">
    <location>
        <begin position="332"/>
        <end position="354"/>
    </location>
</feature>
<evidence type="ECO:0000256" key="2">
    <source>
        <dbReference type="SAM" id="MobiDB-lite"/>
    </source>
</evidence>
<organism evidence="4 5">
    <name type="scientific">Exophiala sideris</name>
    <dbReference type="NCBI Taxonomy" id="1016849"/>
    <lineage>
        <taxon>Eukaryota</taxon>
        <taxon>Fungi</taxon>
        <taxon>Dikarya</taxon>
        <taxon>Ascomycota</taxon>
        <taxon>Pezizomycotina</taxon>
        <taxon>Eurotiomycetes</taxon>
        <taxon>Chaetothyriomycetidae</taxon>
        <taxon>Chaetothyriales</taxon>
        <taxon>Herpotrichiellaceae</taxon>
        <taxon>Exophiala</taxon>
    </lineage>
</organism>
<dbReference type="InterPro" id="IPR029058">
    <property type="entry name" value="AB_hydrolase_fold"/>
</dbReference>
<feature type="region of interest" description="Disordered" evidence="2">
    <location>
        <begin position="332"/>
        <end position="356"/>
    </location>
</feature>
<dbReference type="HOGENOM" id="CLU_711784_0_0_1"/>
<dbReference type="Gene3D" id="3.40.50.1820">
    <property type="entry name" value="alpha/beta hydrolase"/>
    <property type="match status" value="1"/>
</dbReference>
<dbReference type="SUPFAM" id="SSF53474">
    <property type="entry name" value="alpha/beta-Hydrolases"/>
    <property type="match status" value="1"/>
</dbReference>
<dbReference type="AlphaFoldDB" id="A0A0D1YTY5"/>
<dbReference type="InterPro" id="IPR050593">
    <property type="entry name" value="LovG"/>
</dbReference>
<name>A0A0D1YTY5_9EURO</name>
<dbReference type="EMBL" id="KN846951">
    <property type="protein sequence ID" value="KIV84959.1"/>
    <property type="molecule type" value="Genomic_DNA"/>
</dbReference>
<dbReference type="GO" id="GO:0019748">
    <property type="term" value="P:secondary metabolic process"/>
    <property type="evidence" value="ECO:0007669"/>
    <property type="project" value="TreeGrafter"/>
</dbReference>
<dbReference type="GO" id="GO:0005634">
    <property type="term" value="C:nucleus"/>
    <property type="evidence" value="ECO:0007669"/>
    <property type="project" value="TreeGrafter"/>
</dbReference>
<proteinExistence type="predicted"/>
<keyword evidence="1" id="KW-0378">Hydrolase</keyword>
<accession>A0A0D1YTY5</accession>
<gene>
    <name evidence="4" type="ORF">PV11_00704</name>
</gene>
<dbReference type="PANTHER" id="PTHR48070">
    <property type="entry name" value="ESTERASE OVCA2"/>
    <property type="match status" value="1"/>
</dbReference>
<evidence type="ECO:0000313" key="4">
    <source>
        <dbReference type="EMBL" id="KIV84959.1"/>
    </source>
</evidence>
<dbReference type="STRING" id="1016849.A0A0D1YTY5"/>
<dbReference type="Proteomes" id="UP000053599">
    <property type="component" value="Unassembled WGS sequence"/>
</dbReference>
<dbReference type="OrthoDB" id="2094269at2759"/>
<dbReference type="PANTHER" id="PTHR48070:SF6">
    <property type="entry name" value="ESTERASE OVCA2"/>
    <property type="match status" value="1"/>
</dbReference>
<dbReference type="GO" id="GO:0016787">
    <property type="term" value="F:hydrolase activity"/>
    <property type="evidence" value="ECO:0007669"/>
    <property type="project" value="UniProtKB-KW"/>
</dbReference>
<evidence type="ECO:0000256" key="1">
    <source>
        <dbReference type="ARBA" id="ARBA00022801"/>
    </source>
</evidence>
<dbReference type="InterPro" id="IPR005645">
    <property type="entry name" value="FSH-like_dom"/>
</dbReference>
<dbReference type="Pfam" id="PF03959">
    <property type="entry name" value="FSH1"/>
    <property type="match status" value="1"/>
</dbReference>
<dbReference type="GO" id="GO:0005737">
    <property type="term" value="C:cytoplasm"/>
    <property type="evidence" value="ECO:0007669"/>
    <property type="project" value="TreeGrafter"/>
</dbReference>
<reference evidence="4 5" key="1">
    <citation type="submission" date="2015-01" db="EMBL/GenBank/DDBJ databases">
        <title>The Genome Sequence of Exophiala sideris CBS121828.</title>
        <authorList>
            <consortium name="The Broad Institute Genomics Platform"/>
            <person name="Cuomo C."/>
            <person name="de Hoog S."/>
            <person name="Gorbushina A."/>
            <person name="Stielow B."/>
            <person name="Teixiera M."/>
            <person name="Abouelleil A."/>
            <person name="Chapman S.B."/>
            <person name="Priest M."/>
            <person name="Young S.K."/>
            <person name="Wortman J."/>
            <person name="Nusbaum C."/>
            <person name="Birren B."/>
        </authorList>
    </citation>
    <scope>NUCLEOTIDE SEQUENCE [LARGE SCALE GENOMIC DNA]</scope>
    <source>
        <strain evidence="4 5">CBS 121828</strain>
    </source>
</reference>